<organism evidence="1">
    <name type="scientific">bioreactor metagenome</name>
    <dbReference type="NCBI Taxonomy" id="1076179"/>
    <lineage>
        <taxon>unclassified sequences</taxon>
        <taxon>metagenomes</taxon>
        <taxon>ecological metagenomes</taxon>
    </lineage>
</organism>
<protein>
    <submittedName>
        <fullName evidence="1">Uncharacterized protein</fullName>
    </submittedName>
</protein>
<dbReference type="EMBL" id="VSSQ01020725">
    <property type="protein sequence ID" value="MPM65802.1"/>
    <property type="molecule type" value="Genomic_DNA"/>
</dbReference>
<comment type="caution">
    <text evidence="1">The sequence shown here is derived from an EMBL/GenBank/DDBJ whole genome shotgun (WGS) entry which is preliminary data.</text>
</comment>
<gene>
    <name evidence="1" type="ORF">SDC9_112704</name>
</gene>
<reference evidence="1" key="1">
    <citation type="submission" date="2019-08" db="EMBL/GenBank/DDBJ databases">
        <authorList>
            <person name="Kucharzyk K."/>
            <person name="Murdoch R.W."/>
            <person name="Higgins S."/>
            <person name="Loffler F."/>
        </authorList>
    </citation>
    <scope>NUCLEOTIDE SEQUENCE</scope>
</reference>
<evidence type="ECO:0000313" key="1">
    <source>
        <dbReference type="EMBL" id="MPM65802.1"/>
    </source>
</evidence>
<sequence>MSPWEGLIGIIHKVTNDVIEFINDMKLLKVIEE</sequence>
<accession>A0A645BKS3</accession>
<name>A0A645BKS3_9ZZZZ</name>
<proteinExistence type="predicted"/>
<dbReference type="AlphaFoldDB" id="A0A645BKS3"/>